<reference evidence="1" key="2">
    <citation type="journal article" date="2005" name="J. Bacteriol.">
        <title>MtdC, a novel class of methylene tetrahydromethanopterin dehydrogenases.</title>
        <authorList>
            <person name="Vorholt J.A."/>
            <person name="Kalyuzhnaya M.G."/>
            <person name="Hagemeier C.H."/>
            <person name="Lidstrom M.E."/>
            <person name="Chistoserdova L."/>
        </authorList>
    </citation>
    <scope>NUCLEOTIDE SEQUENCE</scope>
</reference>
<sequence length="286" mass="31255">MSTLGPLVLGAVAYDPKVVTIWDGFQQYFRSHGLEFDYVLYTNYESQVEAHVLGHVQVAWNSPLAWLEAERVATRIGRRADALCMRDSDRDLTSLILVRADSDIESVTDLHGRRIAVGASDSPQATLIPLSHLADHGLLPGTDFTTIGFDRLVGKHGDHIGGERDAVRALVHGEADAACLIDANHLAFGREGTIPAGVTRILAQTPAYDHCNFTVFEDAPPAEVARFRDLLLGMSYADPEVRPLLDLEGLKRWVPGRTVGYAQLASAVDRMDTINACVDRLVARCA</sequence>
<name>Q4JIM8_9BACT</name>
<reference evidence="1" key="1">
    <citation type="journal article" date="2005" name="Appl. Environ. Microbiol.">
        <title>Highly divergent genes for methanopterin-linked C1 transfer reactions in Lake Washington, assessed via metagenomic analysis and mRNA detection.</title>
        <authorList>
            <person name="Kalyuzhnaya M.G."/>
            <person name="Bowerman S."/>
            <person name="Nercessian O."/>
            <person name="Lidstrom M.E."/>
            <person name="Chistoserdova L."/>
        </authorList>
    </citation>
    <scope>NUCLEOTIDE SEQUENCE</scope>
</reference>
<dbReference type="Gene3D" id="3.40.190.10">
    <property type="entry name" value="Periplasmic binding protein-like II"/>
    <property type="match status" value="2"/>
</dbReference>
<protein>
    <submittedName>
        <fullName evidence="1">Uncharacterized protein</fullName>
    </submittedName>
</protein>
<organism evidence="1">
    <name type="scientific">uncultured bacterium BAC10-10</name>
    <dbReference type="NCBI Taxonomy" id="333372"/>
    <lineage>
        <taxon>Bacteria</taxon>
        <taxon>environmental samples</taxon>
    </lineage>
</organism>
<dbReference type="PANTHER" id="PTHR35841">
    <property type="entry name" value="PHOSPHONATES-BINDING PERIPLASMIC PROTEIN"/>
    <property type="match status" value="1"/>
</dbReference>
<accession>Q4JIM8</accession>
<evidence type="ECO:0000313" key="1">
    <source>
        <dbReference type="EMBL" id="AAY89286.1"/>
    </source>
</evidence>
<dbReference type="EMBL" id="DQ084250">
    <property type="protein sequence ID" value="AAY89286.1"/>
    <property type="molecule type" value="Genomic_DNA"/>
</dbReference>
<dbReference type="PANTHER" id="PTHR35841:SF1">
    <property type="entry name" value="PHOSPHONATES-BINDING PERIPLASMIC PROTEIN"/>
    <property type="match status" value="1"/>
</dbReference>
<proteinExistence type="predicted"/>
<dbReference type="SUPFAM" id="SSF53850">
    <property type="entry name" value="Periplasmic binding protein-like II"/>
    <property type="match status" value="1"/>
</dbReference>
<dbReference type="Pfam" id="PF12974">
    <property type="entry name" value="Phosphonate-bd"/>
    <property type="match status" value="1"/>
</dbReference>
<dbReference type="AlphaFoldDB" id="Q4JIM8"/>